<dbReference type="EMBL" id="VMHE01000005">
    <property type="protein sequence ID" value="TSJ66267.1"/>
    <property type="molecule type" value="Genomic_DNA"/>
</dbReference>
<evidence type="ECO:0000256" key="5">
    <source>
        <dbReference type="ARBA" id="ARBA00023172"/>
    </source>
</evidence>
<evidence type="ECO:0000313" key="7">
    <source>
        <dbReference type="Proteomes" id="UP000316425"/>
    </source>
</evidence>
<evidence type="ECO:0000256" key="3">
    <source>
        <dbReference type="ARBA" id="ARBA00022578"/>
    </source>
</evidence>
<keyword evidence="3" id="KW-0815">Transposition</keyword>
<organism evidence="6 7">
    <name type="scientific">Allobacillus salarius</name>
    <dbReference type="NCBI Taxonomy" id="1955272"/>
    <lineage>
        <taxon>Bacteria</taxon>
        <taxon>Bacillati</taxon>
        <taxon>Bacillota</taxon>
        <taxon>Bacilli</taxon>
        <taxon>Bacillales</taxon>
        <taxon>Bacillaceae</taxon>
        <taxon>Allobacillus</taxon>
    </lineage>
</organism>
<proteinExistence type="inferred from homology"/>
<evidence type="ECO:0000256" key="1">
    <source>
        <dbReference type="ARBA" id="ARBA00002190"/>
    </source>
</evidence>
<comment type="similarity">
    <text evidence="2">Belongs to the transposase mutator family.</text>
</comment>
<dbReference type="AlphaFoldDB" id="A0A556PPE3"/>
<name>A0A556PPE3_9BACI</name>
<dbReference type="GO" id="GO:0006313">
    <property type="term" value="P:DNA transposition"/>
    <property type="evidence" value="ECO:0007669"/>
    <property type="project" value="InterPro"/>
</dbReference>
<comment type="caution">
    <text evidence="6">The sequence shown here is derived from an EMBL/GenBank/DDBJ whole genome shotgun (WGS) entry which is preliminary data.</text>
</comment>
<comment type="function">
    <text evidence="1">Required for the transposition of the insertion element.</text>
</comment>
<dbReference type="OrthoDB" id="9779930at2"/>
<dbReference type="GO" id="GO:0003677">
    <property type="term" value="F:DNA binding"/>
    <property type="evidence" value="ECO:0007669"/>
    <property type="project" value="UniProtKB-KW"/>
</dbReference>
<keyword evidence="4" id="KW-0238">DNA-binding</keyword>
<evidence type="ECO:0000313" key="6">
    <source>
        <dbReference type="EMBL" id="TSJ66267.1"/>
    </source>
</evidence>
<dbReference type="Proteomes" id="UP000316425">
    <property type="component" value="Unassembled WGS sequence"/>
</dbReference>
<dbReference type="GO" id="GO:0004803">
    <property type="term" value="F:transposase activity"/>
    <property type="evidence" value="ECO:0007669"/>
    <property type="project" value="InterPro"/>
</dbReference>
<keyword evidence="7" id="KW-1185">Reference proteome</keyword>
<protein>
    <submittedName>
        <fullName evidence="6">Uncharacterized protein</fullName>
    </submittedName>
</protein>
<gene>
    <name evidence="6" type="ORF">FPQ13_05005</name>
</gene>
<evidence type="ECO:0000256" key="4">
    <source>
        <dbReference type="ARBA" id="ARBA00023125"/>
    </source>
</evidence>
<sequence length="61" mass="7407">MVQRGDYQFPDSYGRQLDTKYGRIENLQVPPDRENAFQTEVFQPYQRYERWLGETNHHDVS</sequence>
<reference evidence="6 7" key="1">
    <citation type="submission" date="2019-07" db="EMBL/GenBank/DDBJ databases">
        <title>Allobacillus sp. nov. SKP isolated from shrimp paste of Euphausiacea.</title>
        <authorList>
            <person name="Kanchanasin P."/>
            <person name="Tanasupawat S."/>
            <person name="Shi W."/>
            <person name="Wu L."/>
            <person name="Ma J."/>
        </authorList>
    </citation>
    <scope>NUCLEOTIDE SEQUENCE [LARGE SCALE GENOMIC DNA]</scope>
    <source>
        <strain evidence="6 7">SKP4-8</strain>
    </source>
</reference>
<dbReference type="InterPro" id="IPR001207">
    <property type="entry name" value="Transposase_mutator"/>
</dbReference>
<keyword evidence="5" id="KW-0233">DNA recombination</keyword>
<evidence type="ECO:0000256" key="2">
    <source>
        <dbReference type="ARBA" id="ARBA00010961"/>
    </source>
</evidence>
<dbReference type="Pfam" id="PF00872">
    <property type="entry name" value="Transposase_mut"/>
    <property type="match status" value="1"/>
</dbReference>
<accession>A0A556PPE3</accession>